<gene>
    <name evidence="1" type="ORF">MCOR_17751</name>
</gene>
<organism evidence="1 2">
    <name type="scientific">Mytilus coruscus</name>
    <name type="common">Sea mussel</name>
    <dbReference type="NCBI Taxonomy" id="42192"/>
    <lineage>
        <taxon>Eukaryota</taxon>
        <taxon>Metazoa</taxon>
        <taxon>Spiralia</taxon>
        <taxon>Lophotrochozoa</taxon>
        <taxon>Mollusca</taxon>
        <taxon>Bivalvia</taxon>
        <taxon>Autobranchia</taxon>
        <taxon>Pteriomorphia</taxon>
        <taxon>Mytilida</taxon>
        <taxon>Mytiloidea</taxon>
        <taxon>Mytilidae</taxon>
        <taxon>Mytilinae</taxon>
        <taxon>Mytilus</taxon>
    </lineage>
</organism>
<proteinExistence type="predicted"/>
<dbReference type="Proteomes" id="UP000507470">
    <property type="component" value="Unassembled WGS sequence"/>
</dbReference>
<reference evidence="1 2" key="1">
    <citation type="submission" date="2020-06" db="EMBL/GenBank/DDBJ databases">
        <authorList>
            <person name="Li R."/>
            <person name="Bekaert M."/>
        </authorList>
    </citation>
    <scope>NUCLEOTIDE SEQUENCE [LARGE SCALE GENOMIC DNA]</scope>
    <source>
        <strain evidence="2">wild</strain>
    </source>
</reference>
<keyword evidence="2" id="KW-1185">Reference proteome</keyword>
<name>A0A6J8BG79_MYTCO</name>
<dbReference type="AlphaFoldDB" id="A0A6J8BG79"/>
<dbReference type="EMBL" id="CACVKT020003142">
    <property type="protein sequence ID" value="CAC5381894.1"/>
    <property type="molecule type" value="Genomic_DNA"/>
</dbReference>
<accession>A0A6J8BG79</accession>
<sequence>MDCLIETHKDHEFKKIIDVYNDIIFEKKRFLDNLKSSIYSIQNYEDELQKLLSDRKKDYKDLKIKIRQREKEIKEAVTIYCDELLTQTKTEWNTTREIIKAKLLVTTNIRHEREETKEELENILMSHHALNIFSKKDTINSNIPEEDDLKVEENYEIPIYDMEH</sequence>
<protein>
    <submittedName>
        <fullName evidence="1">Uncharacterized protein</fullName>
    </submittedName>
</protein>
<evidence type="ECO:0000313" key="2">
    <source>
        <dbReference type="Proteomes" id="UP000507470"/>
    </source>
</evidence>
<evidence type="ECO:0000313" key="1">
    <source>
        <dbReference type="EMBL" id="CAC5381894.1"/>
    </source>
</evidence>